<sequence>MIIYKIGVLSNRLVGRRGSRSKNIFAGHQGFVHTAEPAGFAS</sequence>
<organism evidence="1 2">
    <name type="scientific">Neisseria gonorrhoeae (strain NCCP11945)</name>
    <dbReference type="NCBI Taxonomy" id="521006"/>
    <lineage>
        <taxon>Bacteria</taxon>
        <taxon>Pseudomonadati</taxon>
        <taxon>Pseudomonadota</taxon>
        <taxon>Betaproteobacteria</taxon>
        <taxon>Neisseriales</taxon>
        <taxon>Neisseriaceae</taxon>
        <taxon>Neisseria</taxon>
    </lineage>
</organism>
<dbReference type="HOGENOM" id="CLU_3254504_0_0_4"/>
<evidence type="ECO:0000313" key="2">
    <source>
        <dbReference type="Proteomes" id="UP000002564"/>
    </source>
</evidence>
<evidence type="ECO:0000313" key="1">
    <source>
        <dbReference type="EMBL" id="ACF30198.1"/>
    </source>
</evidence>
<accession>B4RN32</accession>
<name>B4RN32_NEIG2</name>
<dbReference type="Proteomes" id="UP000002564">
    <property type="component" value="Chromosome"/>
</dbReference>
<proteinExistence type="predicted"/>
<dbReference type="KEGG" id="ngk:NGK_1542"/>
<dbReference type="EMBL" id="CP001050">
    <property type="protein sequence ID" value="ACF30198.1"/>
    <property type="molecule type" value="Genomic_DNA"/>
</dbReference>
<dbReference type="AlphaFoldDB" id="B4RN32"/>
<protein>
    <submittedName>
        <fullName evidence="1">Uncharacterized protein</fullName>
    </submittedName>
</protein>
<gene>
    <name evidence="1" type="ordered locus">NGK_1542</name>
</gene>
<reference evidence="1 2" key="1">
    <citation type="journal article" date="2008" name="J. Bacteriol.">
        <title>Complete genome sequence of Neisseria gonorrhoeae NCCP11945.</title>
        <authorList>
            <person name="Chung G.T."/>
            <person name="Yoo J.S."/>
            <person name="Oh H.B."/>
            <person name="Lee Y.S."/>
            <person name="Cha S.H."/>
            <person name="Kim S.J."/>
            <person name="Yoo C.K."/>
        </authorList>
    </citation>
    <scope>NUCLEOTIDE SEQUENCE [LARGE SCALE GENOMIC DNA]</scope>
    <source>
        <strain evidence="1 2">NCCP11945</strain>
    </source>
</reference>